<proteinExistence type="predicted"/>
<dbReference type="SUPFAM" id="SSF52317">
    <property type="entry name" value="Class I glutamine amidotransferase-like"/>
    <property type="match status" value="1"/>
</dbReference>
<evidence type="ECO:0000313" key="2">
    <source>
        <dbReference type="EMBL" id="KAJ4397896.1"/>
    </source>
</evidence>
<feature type="domain" description="Glutamine amidotransferase" evidence="1">
    <location>
        <begin position="54"/>
        <end position="205"/>
    </location>
</feature>
<comment type="caution">
    <text evidence="2">The sequence shown here is derived from an EMBL/GenBank/DDBJ whole genome shotgun (WGS) entry which is preliminary data.</text>
</comment>
<accession>A0A9W9D1W2</accession>
<reference evidence="2" key="1">
    <citation type="submission" date="2022-10" db="EMBL/GenBank/DDBJ databases">
        <title>Tapping the CABI collections for fungal endophytes: first genome assemblies for Collariella, Neodidymelliopsis, Ascochyta clinopodiicola, Didymella pomorum, Didymosphaeria variabile, Neocosmospora piperis and Neocucurbitaria cava.</title>
        <authorList>
            <person name="Hill R."/>
        </authorList>
    </citation>
    <scope>NUCLEOTIDE SEQUENCE</scope>
    <source>
        <strain evidence="2">IMI 355091</strain>
    </source>
</reference>
<dbReference type="InterPro" id="IPR044992">
    <property type="entry name" value="ChyE-like"/>
</dbReference>
<evidence type="ECO:0000259" key="1">
    <source>
        <dbReference type="Pfam" id="PF00117"/>
    </source>
</evidence>
<dbReference type="PANTHER" id="PTHR42695">
    <property type="entry name" value="GLUTAMINE AMIDOTRANSFERASE YLR126C-RELATED"/>
    <property type="match status" value="1"/>
</dbReference>
<dbReference type="InterPro" id="IPR029062">
    <property type="entry name" value="Class_I_gatase-like"/>
</dbReference>
<dbReference type="InterPro" id="IPR017926">
    <property type="entry name" value="GATASE"/>
</dbReference>
<dbReference type="OrthoDB" id="92161at2759"/>
<dbReference type="Pfam" id="PF00117">
    <property type="entry name" value="GATase"/>
    <property type="match status" value="1"/>
</dbReference>
<dbReference type="Proteomes" id="UP001140510">
    <property type="component" value="Unassembled WGS sequence"/>
</dbReference>
<sequence>MPTKPFKAAVLVNSPGTSPVDVAFRHAFLERISAASPGAQVDFFDPIESHTYPKVDVYDLIVLTGGGGEHDADAEGVAWIERLKGFVGEMERGRQKCVAVCWGHQVVQVAFGGTVGVMEEGECEIGVHEIVLTPEGSKFFSPLTSQAELEELSTGRRQGLRIHQFHEREVKTPGRGFVALAENNQCFVNEANTMLTFQGHPEMDEALSKMLLERTKKEEGMDGEEIEVLEWKIRAAHDGEKIWATIVQWAREQ</sequence>
<keyword evidence="3" id="KW-1185">Reference proteome</keyword>
<dbReference type="Gene3D" id="3.40.50.880">
    <property type="match status" value="1"/>
</dbReference>
<dbReference type="AlphaFoldDB" id="A0A9W9D1W2"/>
<dbReference type="EMBL" id="JAPEVA010000145">
    <property type="protein sequence ID" value="KAJ4397896.1"/>
    <property type="molecule type" value="Genomic_DNA"/>
</dbReference>
<gene>
    <name evidence="2" type="ORF">N0V91_010587</name>
</gene>
<name>A0A9W9D1W2_9PLEO</name>
<protein>
    <recommendedName>
        <fullName evidence="1">Glutamine amidotransferase domain-containing protein</fullName>
    </recommendedName>
</protein>
<organism evidence="2 3">
    <name type="scientific">Didymella pomorum</name>
    <dbReference type="NCBI Taxonomy" id="749634"/>
    <lineage>
        <taxon>Eukaryota</taxon>
        <taxon>Fungi</taxon>
        <taxon>Dikarya</taxon>
        <taxon>Ascomycota</taxon>
        <taxon>Pezizomycotina</taxon>
        <taxon>Dothideomycetes</taxon>
        <taxon>Pleosporomycetidae</taxon>
        <taxon>Pleosporales</taxon>
        <taxon>Pleosporineae</taxon>
        <taxon>Didymellaceae</taxon>
        <taxon>Didymella</taxon>
    </lineage>
</organism>
<evidence type="ECO:0000313" key="3">
    <source>
        <dbReference type="Proteomes" id="UP001140510"/>
    </source>
</evidence>
<dbReference type="GO" id="GO:0005634">
    <property type="term" value="C:nucleus"/>
    <property type="evidence" value="ECO:0007669"/>
    <property type="project" value="TreeGrafter"/>
</dbReference>
<dbReference type="PANTHER" id="PTHR42695:SF5">
    <property type="entry name" value="GLUTAMINE AMIDOTRANSFERASE YLR126C-RELATED"/>
    <property type="match status" value="1"/>
</dbReference>
<dbReference type="GO" id="GO:0005829">
    <property type="term" value="C:cytosol"/>
    <property type="evidence" value="ECO:0007669"/>
    <property type="project" value="TreeGrafter"/>
</dbReference>